<protein>
    <submittedName>
        <fullName evidence="2">Uncharacterized protein</fullName>
    </submittedName>
</protein>
<sequence>MIWLTCSNPSGIGSCATGRSGGLLVVFFVLVFSFVAQVGEEAVRQGAYRNLPSWSGASEGASMSVGAEVVLGEFWVPQMLLMLTALLAAAFFADDFKYGGARLLDVGPSFRRAYVGSAALLMAVVLTLFLIAAAVACDYAGDVLAGDEEEAGMRERNVEGDAR</sequence>
<name>A0A7C8FVQ5_9ACTN</name>
<accession>A0A7C8FVQ5</accession>
<keyword evidence="1" id="KW-0472">Membrane</keyword>
<keyword evidence="3" id="KW-1185">Reference proteome</keyword>
<feature type="transmembrane region" description="Helical" evidence="1">
    <location>
        <begin position="21"/>
        <end position="39"/>
    </location>
</feature>
<keyword evidence="1" id="KW-1133">Transmembrane helix</keyword>
<organism evidence="2 3">
    <name type="scientific">Adlercreutzia muris</name>
    <dbReference type="NCBI Taxonomy" id="1796610"/>
    <lineage>
        <taxon>Bacteria</taxon>
        <taxon>Bacillati</taxon>
        <taxon>Actinomycetota</taxon>
        <taxon>Coriobacteriia</taxon>
        <taxon>Eggerthellales</taxon>
        <taxon>Eggerthellaceae</taxon>
        <taxon>Adlercreutzia</taxon>
    </lineage>
</organism>
<reference evidence="2 3" key="1">
    <citation type="submission" date="2019-09" db="EMBL/GenBank/DDBJ databases">
        <title>Whole genome shotgun sequencing (WGS) of Ellagibacter isourolithinifaciens DSM 104140(T) and Adlercreutzia muris DSM 29508(T).</title>
        <authorList>
            <person name="Stoll D.A."/>
            <person name="Danylec N."/>
            <person name="Huch M."/>
        </authorList>
    </citation>
    <scope>NUCLEOTIDE SEQUENCE [LARGE SCALE GENOMIC DNA]</scope>
    <source>
        <strain evidence="2 3">DSM 29508</strain>
    </source>
</reference>
<dbReference type="EMBL" id="WAJS01000016">
    <property type="protein sequence ID" value="KAB1648491.1"/>
    <property type="molecule type" value="Genomic_DNA"/>
</dbReference>
<dbReference type="Proteomes" id="UP000479639">
    <property type="component" value="Unassembled WGS sequence"/>
</dbReference>
<evidence type="ECO:0000313" key="2">
    <source>
        <dbReference type="EMBL" id="KAB1648491.1"/>
    </source>
</evidence>
<feature type="transmembrane region" description="Helical" evidence="1">
    <location>
        <begin position="114"/>
        <end position="136"/>
    </location>
</feature>
<comment type="caution">
    <text evidence="2">The sequence shown here is derived from an EMBL/GenBank/DDBJ whole genome shotgun (WGS) entry which is preliminary data.</text>
</comment>
<evidence type="ECO:0000256" key="1">
    <source>
        <dbReference type="SAM" id="Phobius"/>
    </source>
</evidence>
<evidence type="ECO:0000313" key="3">
    <source>
        <dbReference type="Proteomes" id="UP000479639"/>
    </source>
</evidence>
<keyword evidence="1" id="KW-0812">Transmembrane</keyword>
<dbReference type="AlphaFoldDB" id="A0A7C8FVQ5"/>
<feature type="transmembrane region" description="Helical" evidence="1">
    <location>
        <begin position="74"/>
        <end position="93"/>
    </location>
</feature>
<dbReference type="RefSeq" id="WP_151430506.1">
    <property type="nucleotide sequence ID" value="NZ_WAJS01000016.1"/>
</dbReference>
<proteinExistence type="predicted"/>
<gene>
    <name evidence="2" type="ORF">F8D48_06260</name>
</gene>